<dbReference type="FunCoup" id="B3RX73">
    <property type="interactions" value="262"/>
</dbReference>
<feature type="transmembrane region" description="Helical" evidence="7">
    <location>
        <begin position="117"/>
        <end position="136"/>
    </location>
</feature>
<dbReference type="EMBL" id="DS985245">
    <property type="protein sequence ID" value="EDV25257.1"/>
    <property type="molecule type" value="Genomic_DNA"/>
</dbReference>
<dbReference type="CTD" id="6753924"/>
<dbReference type="AlphaFoldDB" id="B3RX73"/>
<evidence type="ECO:0000256" key="2">
    <source>
        <dbReference type="ARBA" id="ARBA00022614"/>
    </source>
</evidence>
<dbReference type="PANTHER" id="PTHR24372">
    <property type="entry name" value="GLYCOPROTEIN HORMONE RECEPTOR"/>
    <property type="match status" value="1"/>
</dbReference>
<dbReference type="KEGG" id="tad:TRIADDRAFT_57020"/>
<dbReference type="GeneID" id="6753924"/>
<dbReference type="PANTHER" id="PTHR24372:SF77">
    <property type="entry name" value="G-PROTEIN COUPLED RECEPTORS FAMILY 1 PROFILE DOMAIN-CONTAINING PROTEIN"/>
    <property type="match status" value="1"/>
</dbReference>
<feature type="transmembrane region" description="Helical" evidence="7">
    <location>
        <begin position="204"/>
        <end position="230"/>
    </location>
</feature>
<evidence type="ECO:0000259" key="8">
    <source>
        <dbReference type="PROSITE" id="PS50262"/>
    </source>
</evidence>
<dbReference type="Proteomes" id="UP000009022">
    <property type="component" value="Unassembled WGS sequence"/>
</dbReference>
<dbReference type="RefSeq" id="XP_002113147.1">
    <property type="nucleotide sequence ID" value="XM_002113111.1"/>
</dbReference>
<dbReference type="GO" id="GO:0005886">
    <property type="term" value="C:plasma membrane"/>
    <property type="evidence" value="ECO:0000318"/>
    <property type="project" value="GO_Central"/>
</dbReference>
<dbReference type="PRINTS" id="PR00237">
    <property type="entry name" value="GPCRRHODOPSN"/>
</dbReference>
<evidence type="ECO:0000256" key="3">
    <source>
        <dbReference type="ARBA" id="ARBA00022692"/>
    </source>
</evidence>
<comment type="subcellular location">
    <subcellularLocation>
        <location evidence="1">Membrane</location>
    </subcellularLocation>
</comment>
<reference evidence="9 10" key="1">
    <citation type="journal article" date="2008" name="Nature">
        <title>The Trichoplax genome and the nature of placozoans.</title>
        <authorList>
            <person name="Srivastava M."/>
            <person name="Begovic E."/>
            <person name="Chapman J."/>
            <person name="Putnam N.H."/>
            <person name="Hellsten U."/>
            <person name="Kawashima T."/>
            <person name="Kuo A."/>
            <person name="Mitros T."/>
            <person name="Salamov A."/>
            <person name="Carpenter M.L."/>
            <person name="Signorovitch A.Y."/>
            <person name="Moreno M.A."/>
            <person name="Kamm K."/>
            <person name="Grimwood J."/>
            <person name="Schmutz J."/>
            <person name="Shapiro H."/>
            <person name="Grigoriev I.V."/>
            <person name="Buss L.W."/>
            <person name="Schierwater B."/>
            <person name="Dellaporta S.L."/>
            <person name="Rokhsar D.S."/>
        </authorList>
    </citation>
    <scope>NUCLEOTIDE SEQUENCE [LARGE SCALE GENOMIC DNA]</scope>
    <source>
        <strain evidence="9 10">Grell-BS-1999</strain>
    </source>
</reference>
<keyword evidence="3 7" id="KW-0812">Transmembrane</keyword>
<keyword evidence="10" id="KW-1185">Reference proteome</keyword>
<evidence type="ECO:0000313" key="10">
    <source>
        <dbReference type="Proteomes" id="UP000009022"/>
    </source>
</evidence>
<evidence type="ECO:0000256" key="4">
    <source>
        <dbReference type="ARBA" id="ARBA00022737"/>
    </source>
</evidence>
<dbReference type="InParanoid" id="B3RX73"/>
<dbReference type="SUPFAM" id="SSF81321">
    <property type="entry name" value="Family A G protein-coupled receptor-like"/>
    <property type="match status" value="1"/>
</dbReference>
<evidence type="ECO:0000256" key="6">
    <source>
        <dbReference type="ARBA" id="ARBA00023136"/>
    </source>
</evidence>
<keyword evidence="6 7" id="KW-0472">Membrane</keyword>
<keyword evidence="5 7" id="KW-1133">Transmembrane helix</keyword>
<dbReference type="InterPro" id="IPR017452">
    <property type="entry name" value="GPCR_Rhodpsn_7TM"/>
</dbReference>
<evidence type="ECO:0000313" key="9">
    <source>
        <dbReference type="EMBL" id="EDV25257.1"/>
    </source>
</evidence>
<feature type="transmembrane region" description="Helical" evidence="7">
    <location>
        <begin position="20"/>
        <end position="42"/>
    </location>
</feature>
<protein>
    <recommendedName>
        <fullName evidence="8">G-protein coupled receptors family 1 profile domain-containing protein</fullName>
    </recommendedName>
</protein>
<feature type="domain" description="G-protein coupled receptors family 1 profile" evidence="8">
    <location>
        <begin position="29"/>
        <end position="269"/>
    </location>
</feature>
<keyword evidence="2" id="KW-0433">Leucine-rich repeat</keyword>
<feature type="transmembrane region" description="Helical" evidence="7">
    <location>
        <begin position="54"/>
        <end position="79"/>
    </location>
</feature>
<dbReference type="PhylomeDB" id="B3RX73"/>
<sequence length="269" mass="30864">MIEEAIGLLRGNLSAILVSWIFGTVGVFANIMVIGISLQNFLLKRARKTKYSKVHTILIINLAIADLFGAIYLLIIASADRYYAFHHSSIFSCVFANKCHNATNIWINTPFCSLARFLANIATHLPAYMTLFILIDRYSNIVKSHTPKCYNLAKWRIAFLTILAWLISIFVAFASSIRSNQVHNPHNFKTIINLCYFTDLDDPIFQIFAFLAFFMIIMSYICTMALYVMIIEYIRRTRHRVIRFCANITAIQNRIETRLTLVTGLRVLS</sequence>
<dbReference type="GO" id="GO:0009755">
    <property type="term" value="P:hormone-mediated signaling pathway"/>
    <property type="evidence" value="ECO:0000318"/>
    <property type="project" value="GO_Central"/>
</dbReference>
<dbReference type="InterPro" id="IPR000276">
    <property type="entry name" value="GPCR_Rhodpsn"/>
</dbReference>
<dbReference type="Gene3D" id="1.20.1070.10">
    <property type="entry name" value="Rhodopsin 7-helix transmembrane proteins"/>
    <property type="match status" value="1"/>
</dbReference>
<keyword evidence="4" id="KW-0677">Repeat</keyword>
<dbReference type="HOGENOM" id="CLU_1035592_0_0_1"/>
<evidence type="ECO:0000256" key="7">
    <source>
        <dbReference type="SAM" id="Phobius"/>
    </source>
</evidence>
<dbReference type="GO" id="GO:0007189">
    <property type="term" value="P:adenylate cyclase-activating G protein-coupled receptor signaling pathway"/>
    <property type="evidence" value="ECO:0000318"/>
    <property type="project" value="GO_Central"/>
</dbReference>
<evidence type="ECO:0000256" key="5">
    <source>
        <dbReference type="ARBA" id="ARBA00022989"/>
    </source>
</evidence>
<dbReference type="GO" id="GO:0008528">
    <property type="term" value="F:G protein-coupled peptide receptor activity"/>
    <property type="evidence" value="ECO:0000318"/>
    <property type="project" value="GO_Central"/>
</dbReference>
<accession>B3RX73</accession>
<feature type="transmembrane region" description="Helical" evidence="7">
    <location>
        <begin position="157"/>
        <end position="177"/>
    </location>
</feature>
<dbReference type="Pfam" id="PF00001">
    <property type="entry name" value="7tm_1"/>
    <property type="match status" value="1"/>
</dbReference>
<proteinExistence type="predicted"/>
<gene>
    <name evidence="9" type="ORF">TRIADDRAFT_57020</name>
</gene>
<evidence type="ECO:0000256" key="1">
    <source>
        <dbReference type="ARBA" id="ARBA00004370"/>
    </source>
</evidence>
<organism evidence="9 10">
    <name type="scientific">Trichoplax adhaerens</name>
    <name type="common">Trichoplax reptans</name>
    <dbReference type="NCBI Taxonomy" id="10228"/>
    <lineage>
        <taxon>Eukaryota</taxon>
        <taxon>Metazoa</taxon>
        <taxon>Placozoa</taxon>
        <taxon>Uniplacotomia</taxon>
        <taxon>Trichoplacea</taxon>
        <taxon>Trichoplacidae</taxon>
        <taxon>Trichoplax</taxon>
    </lineage>
</organism>
<dbReference type="PROSITE" id="PS50262">
    <property type="entry name" value="G_PROTEIN_RECEP_F1_2"/>
    <property type="match status" value="1"/>
</dbReference>
<name>B3RX73_TRIAD</name>